<feature type="region of interest" description="Disordered" evidence="1">
    <location>
        <begin position="1"/>
        <end position="21"/>
    </location>
</feature>
<sequence length="358" mass="37095">MIEPAGPDPLPAVPEDDGRRATGDRPRVLLVVLVAALVFLVPVTIVFLATEGIDRADKYASVFGLFAGISSVLLGLVSLFPRRRDRQAGPGDGAGPGSNAPGGGGTGTGRGPRSRQRSRTFGFTAGVVGTTILSCTVATTTQSSLNAPPPVDEPPPLAVVAAVDWAWCDGTVLAATSPARLPAPPRRYTSGDWADWFTRLGGARTGASWVTLTLRSRSDATVTVTGIRAAVAGRSEPPEVSTTVGVACGGPGGDEPGGDALRFDLDAEPARSTGGVRFPLAVTRSVSVLPVRAQSGRPQVLSWRLEIDWVSQDRRGTLTVDELDGLPLLTGGEGRSRCFYTETGTIIGSLSGEGCPTR</sequence>
<keyword evidence="4" id="KW-1185">Reference proteome</keyword>
<evidence type="ECO:0000256" key="2">
    <source>
        <dbReference type="SAM" id="Phobius"/>
    </source>
</evidence>
<feature type="compositionally biased region" description="Pro residues" evidence="1">
    <location>
        <begin position="1"/>
        <end position="12"/>
    </location>
</feature>
<feature type="transmembrane region" description="Helical" evidence="2">
    <location>
        <begin position="120"/>
        <end position="139"/>
    </location>
</feature>
<evidence type="ECO:0000313" key="3">
    <source>
        <dbReference type="EMBL" id="SCF34878.1"/>
    </source>
</evidence>
<accession>A0A1C4ZPH2</accession>
<proteinExistence type="predicted"/>
<name>A0A1C4ZPH2_9ACTN</name>
<gene>
    <name evidence="3" type="ORF">GA0070563_10981</name>
</gene>
<keyword evidence="2" id="KW-0812">Transmembrane</keyword>
<feature type="region of interest" description="Disordered" evidence="1">
    <location>
        <begin position="85"/>
        <end position="117"/>
    </location>
</feature>
<protein>
    <submittedName>
        <fullName evidence="3">Uncharacterized protein</fullName>
    </submittedName>
</protein>
<keyword evidence="2" id="KW-0472">Membrane</keyword>
<keyword evidence="2" id="KW-1133">Transmembrane helix</keyword>
<evidence type="ECO:0000256" key="1">
    <source>
        <dbReference type="SAM" id="MobiDB-lite"/>
    </source>
</evidence>
<dbReference type="AlphaFoldDB" id="A0A1C4ZPH2"/>
<evidence type="ECO:0000313" key="4">
    <source>
        <dbReference type="Proteomes" id="UP000183585"/>
    </source>
</evidence>
<feature type="compositionally biased region" description="Gly residues" evidence="1">
    <location>
        <begin position="90"/>
        <end position="110"/>
    </location>
</feature>
<dbReference type="Proteomes" id="UP000183585">
    <property type="component" value="Unassembled WGS sequence"/>
</dbReference>
<dbReference type="EMBL" id="FMCT01000009">
    <property type="protein sequence ID" value="SCF34878.1"/>
    <property type="molecule type" value="Genomic_DNA"/>
</dbReference>
<dbReference type="STRING" id="47853.TK50_15995"/>
<reference evidence="4" key="1">
    <citation type="submission" date="2016-06" db="EMBL/GenBank/DDBJ databases">
        <authorList>
            <person name="Varghese N."/>
            <person name="Submissions Spin"/>
        </authorList>
    </citation>
    <scope>NUCLEOTIDE SEQUENCE [LARGE SCALE GENOMIC DNA]</scope>
    <source>
        <strain evidence="4">DSM 43168</strain>
    </source>
</reference>
<dbReference type="RefSeq" id="WP_074476105.1">
    <property type="nucleotide sequence ID" value="NZ_FMCT01000009.1"/>
</dbReference>
<feature type="transmembrane region" description="Helical" evidence="2">
    <location>
        <begin position="28"/>
        <end position="49"/>
    </location>
</feature>
<organism evidence="3 4">
    <name type="scientific">Micromonospora carbonacea</name>
    <dbReference type="NCBI Taxonomy" id="47853"/>
    <lineage>
        <taxon>Bacteria</taxon>
        <taxon>Bacillati</taxon>
        <taxon>Actinomycetota</taxon>
        <taxon>Actinomycetes</taxon>
        <taxon>Micromonosporales</taxon>
        <taxon>Micromonosporaceae</taxon>
        <taxon>Micromonospora</taxon>
    </lineage>
</organism>
<feature type="transmembrane region" description="Helical" evidence="2">
    <location>
        <begin position="61"/>
        <end position="80"/>
    </location>
</feature>